<dbReference type="Pfam" id="PF00717">
    <property type="entry name" value="Peptidase_S24"/>
    <property type="match status" value="1"/>
</dbReference>
<keyword evidence="10" id="KW-1185">Reference proteome</keyword>
<keyword evidence="9" id="KW-0548">Nucleotidyltransferase</keyword>
<dbReference type="GO" id="GO:0009432">
    <property type="term" value="P:SOS response"/>
    <property type="evidence" value="ECO:0007669"/>
    <property type="project" value="UniProtKB-KW"/>
</dbReference>
<accession>A0A847S9Z0</accession>
<evidence type="ECO:0000313" key="10">
    <source>
        <dbReference type="Proteomes" id="UP000587991"/>
    </source>
</evidence>
<dbReference type="InterPro" id="IPR039418">
    <property type="entry name" value="LexA-like"/>
</dbReference>
<feature type="domain" description="Peptidase S24/S26A/S26B/S26C" evidence="8">
    <location>
        <begin position="27"/>
        <end position="142"/>
    </location>
</feature>
<dbReference type="InterPro" id="IPR050077">
    <property type="entry name" value="LexA_repressor"/>
</dbReference>
<dbReference type="PRINTS" id="PR00726">
    <property type="entry name" value="LEXASERPTASE"/>
</dbReference>
<dbReference type="CDD" id="cd06529">
    <property type="entry name" value="S24_LexA-like"/>
    <property type="match status" value="1"/>
</dbReference>
<reference evidence="9 10" key="1">
    <citation type="submission" date="2020-04" db="EMBL/GenBank/DDBJ databases">
        <title>Draft genome of Leeia sp. IMCC25680.</title>
        <authorList>
            <person name="Song J."/>
            <person name="Cho J.-C."/>
        </authorList>
    </citation>
    <scope>NUCLEOTIDE SEQUENCE [LARGE SCALE GENOMIC DNA]</scope>
    <source>
        <strain evidence="9 10">IMCC25680</strain>
    </source>
</reference>
<keyword evidence="9" id="KW-0808">Transferase</keyword>
<dbReference type="InterPro" id="IPR015927">
    <property type="entry name" value="Peptidase_S24_S26A/B/C"/>
</dbReference>
<dbReference type="PANTHER" id="PTHR33516:SF2">
    <property type="entry name" value="LEXA REPRESSOR-RELATED"/>
    <property type="match status" value="1"/>
</dbReference>
<evidence type="ECO:0000256" key="4">
    <source>
        <dbReference type="ARBA" id="ARBA00022813"/>
    </source>
</evidence>
<evidence type="ECO:0000256" key="1">
    <source>
        <dbReference type="ARBA" id="ARBA00007484"/>
    </source>
</evidence>
<evidence type="ECO:0000259" key="8">
    <source>
        <dbReference type="Pfam" id="PF00717"/>
    </source>
</evidence>
<dbReference type="Proteomes" id="UP000587991">
    <property type="component" value="Unassembled WGS sequence"/>
</dbReference>
<comment type="caution">
    <text evidence="9">The sequence shown here is derived from an EMBL/GenBank/DDBJ whole genome shotgun (WGS) entry which is preliminary data.</text>
</comment>
<evidence type="ECO:0000256" key="5">
    <source>
        <dbReference type="ARBA" id="ARBA00023204"/>
    </source>
</evidence>
<evidence type="ECO:0000256" key="7">
    <source>
        <dbReference type="RuleBase" id="RU003991"/>
    </source>
</evidence>
<dbReference type="SUPFAM" id="SSF51306">
    <property type="entry name" value="LexA/Signal peptidase"/>
    <property type="match status" value="1"/>
</dbReference>
<dbReference type="PANTHER" id="PTHR33516">
    <property type="entry name" value="LEXA REPRESSOR"/>
    <property type="match status" value="1"/>
</dbReference>
<dbReference type="GO" id="GO:0016787">
    <property type="term" value="F:hydrolase activity"/>
    <property type="evidence" value="ECO:0007669"/>
    <property type="project" value="UniProtKB-KW"/>
</dbReference>
<evidence type="ECO:0000313" key="9">
    <source>
        <dbReference type="EMBL" id="NLR75757.1"/>
    </source>
</evidence>
<organism evidence="9 10">
    <name type="scientific">Leeia aquatica</name>
    <dbReference type="NCBI Taxonomy" id="2725557"/>
    <lineage>
        <taxon>Bacteria</taxon>
        <taxon>Pseudomonadati</taxon>
        <taxon>Pseudomonadota</taxon>
        <taxon>Betaproteobacteria</taxon>
        <taxon>Neisseriales</taxon>
        <taxon>Leeiaceae</taxon>
        <taxon>Leeia</taxon>
    </lineage>
</organism>
<dbReference type="RefSeq" id="WP_168877401.1">
    <property type="nucleotide sequence ID" value="NZ_JABAIM010000002.1"/>
</dbReference>
<comment type="similarity">
    <text evidence="1 7">Belongs to the peptidase S24 family.</text>
</comment>
<evidence type="ECO:0000256" key="3">
    <source>
        <dbReference type="ARBA" id="ARBA00022801"/>
    </source>
</evidence>
<evidence type="ECO:0000256" key="6">
    <source>
        <dbReference type="ARBA" id="ARBA00023236"/>
    </source>
</evidence>
<dbReference type="InterPro" id="IPR006197">
    <property type="entry name" value="Peptidase_S24_LexA"/>
</dbReference>
<dbReference type="NCBIfam" id="NF007621">
    <property type="entry name" value="PRK10276.1"/>
    <property type="match status" value="1"/>
</dbReference>
<dbReference type="EMBL" id="JABAIM010000002">
    <property type="protein sequence ID" value="NLR75757.1"/>
    <property type="molecule type" value="Genomic_DNA"/>
</dbReference>
<keyword evidence="3 7" id="KW-0378">Hydrolase</keyword>
<dbReference type="AlphaFoldDB" id="A0A847S9Z0"/>
<evidence type="ECO:0000256" key="2">
    <source>
        <dbReference type="ARBA" id="ARBA00022763"/>
    </source>
</evidence>
<protein>
    <submittedName>
        <fullName evidence="9">Translesion error-prone DNA polymerase V autoproteolytic subunit</fullName>
        <ecNumber evidence="9">2.7.7.7</ecNumber>
    </submittedName>
</protein>
<dbReference type="GO" id="GO:0003677">
    <property type="term" value="F:DNA binding"/>
    <property type="evidence" value="ECO:0007669"/>
    <property type="project" value="InterPro"/>
</dbReference>
<keyword evidence="2" id="KW-0227">DNA damage</keyword>
<proteinExistence type="inferred from homology"/>
<keyword evidence="4 7" id="KW-0068">Autocatalytic cleavage</keyword>
<keyword evidence="6" id="KW-0742">SOS response</keyword>
<gene>
    <name evidence="9" type="primary">umuD</name>
    <name evidence="9" type="ORF">HF682_11340</name>
</gene>
<dbReference type="GO" id="GO:0006355">
    <property type="term" value="P:regulation of DNA-templated transcription"/>
    <property type="evidence" value="ECO:0007669"/>
    <property type="project" value="InterPro"/>
</dbReference>
<dbReference type="InterPro" id="IPR036286">
    <property type="entry name" value="LexA/Signal_pep-like_sf"/>
</dbReference>
<dbReference type="Gene3D" id="2.10.109.10">
    <property type="entry name" value="Umud Fragment, subunit A"/>
    <property type="match status" value="1"/>
</dbReference>
<keyword evidence="5" id="KW-0234">DNA repair</keyword>
<dbReference type="EC" id="2.7.7.7" evidence="9"/>
<dbReference type="GO" id="GO:0006281">
    <property type="term" value="P:DNA repair"/>
    <property type="evidence" value="ECO:0007669"/>
    <property type="project" value="UniProtKB-KW"/>
</dbReference>
<dbReference type="GO" id="GO:0003887">
    <property type="term" value="F:DNA-directed DNA polymerase activity"/>
    <property type="evidence" value="ECO:0007669"/>
    <property type="project" value="UniProtKB-EC"/>
</dbReference>
<name>A0A847S9Z0_9NEIS</name>
<sequence length="149" mass="16100">MNHTTAIPCASATLQPSLQARPLSGCRMPAGFPSPAEDWAEAALDLNRHFVTHPESTFFFRVSGQSMAGPDPARGFPEGAILIVDRSRTARHDDVVVAVVDGAFTVKRLSRRAGQVQLLAENPAWPVLTLSAEQELLIWGVVTAWVVEA</sequence>